<dbReference type="OrthoDB" id="9644116at2759"/>
<evidence type="ECO:0000256" key="8">
    <source>
        <dbReference type="ARBA" id="ARBA00023180"/>
    </source>
</evidence>
<evidence type="ECO:0000256" key="1">
    <source>
        <dbReference type="ARBA" id="ARBA00004613"/>
    </source>
</evidence>
<dbReference type="GO" id="GO:0005615">
    <property type="term" value="C:extracellular space"/>
    <property type="evidence" value="ECO:0007669"/>
    <property type="project" value="TreeGrafter"/>
</dbReference>
<keyword evidence="8" id="KW-0325">Glycoprotein</keyword>
<evidence type="ECO:0000256" key="3">
    <source>
        <dbReference type="ARBA" id="ARBA00022536"/>
    </source>
</evidence>
<dbReference type="FunFam" id="2.10.25.10:FF:000199">
    <property type="entry name" value="signal peptide, CUB and EGF-like domain-containing protein 2 isoform X2"/>
    <property type="match status" value="1"/>
</dbReference>
<dbReference type="InterPro" id="IPR001881">
    <property type="entry name" value="EGF-like_Ca-bd_dom"/>
</dbReference>
<dbReference type="Pfam" id="PF14670">
    <property type="entry name" value="FXa_inhibition"/>
    <property type="match status" value="1"/>
</dbReference>
<dbReference type="FunFam" id="2.10.25.10:FF:000028">
    <property type="entry name" value="Signal peptide, CUB domain and EGF-like domain-containing 2"/>
    <property type="match status" value="1"/>
</dbReference>
<reference evidence="11" key="1">
    <citation type="journal article" date="2023" name="Science">
        <title>Genome structures resolve the early diversification of teleost fishes.</title>
        <authorList>
            <person name="Parey E."/>
            <person name="Louis A."/>
            <person name="Montfort J."/>
            <person name="Bouchez O."/>
            <person name="Roques C."/>
            <person name="Iampietro C."/>
            <person name="Lluch J."/>
            <person name="Castinel A."/>
            <person name="Donnadieu C."/>
            <person name="Desvignes T."/>
            <person name="Floi Bucao C."/>
            <person name="Jouanno E."/>
            <person name="Wen M."/>
            <person name="Mejri S."/>
            <person name="Dirks R."/>
            <person name="Jansen H."/>
            <person name="Henkel C."/>
            <person name="Chen W.J."/>
            <person name="Zahm M."/>
            <person name="Cabau C."/>
            <person name="Klopp C."/>
            <person name="Thompson A.W."/>
            <person name="Robinson-Rechavi M."/>
            <person name="Braasch I."/>
            <person name="Lecointre G."/>
            <person name="Bobe J."/>
            <person name="Postlethwait J.H."/>
            <person name="Berthelot C."/>
            <person name="Roest Crollius H."/>
            <person name="Guiguen Y."/>
        </authorList>
    </citation>
    <scope>NUCLEOTIDE SEQUENCE</scope>
    <source>
        <strain evidence="11">WJC10195</strain>
    </source>
</reference>
<dbReference type="GO" id="GO:0007165">
    <property type="term" value="P:signal transduction"/>
    <property type="evidence" value="ECO:0007669"/>
    <property type="project" value="TreeGrafter"/>
</dbReference>
<protein>
    <recommendedName>
        <fullName evidence="10">EGF-like domain-containing protein</fullName>
    </recommendedName>
</protein>
<keyword evidence="2" id="KW-0964">Secreted</keyword>
<dbReference type="PROSITE" id="PS50026">
    <property type="entry name" value="EGF_3"/>
    <property type="match status" value="1"/>
</dbReference>
<dbReference type="PANTHER" id="PTHR24046:SF4">
    <property type="entry name" value="SIGNAL PEPTIDE, CUB AND EGF-LIKE DOMAIN-CONTAINING PROTEIN 1"/>
    <property type="match status" value="1"/>
</dbReference>
<dbReference type="InterPro" id="IPR024731">
    <property type="entry name" value="NELL2-like_EGF"/>
</dbReference>
<proteinExistence type="predicted"/>
<dbReference type="Pfam" id="PF12662">
    <property type="entry name" value="cEGF"/>
    <property type="match status" value="1"/>
</dbReference>
<evidence type="ECO:0000313" key="12">
    <source>
        <dbReference type="Proteomes" id="UP001152622"/>
    </source>
</evidence>
<evidence type="ECO:0000313" key="11">
    <source>
        <dbReference type="EMBL" id="KAJ8373776.1"/>
    </source>
</evidence>
<dbReference type="GO" id="GO:0009986">
    <property type="term" value="C:cell surface"/>
    <property type="evidence" value="ECO:0007669"/>
    <property type="project" value="TreeGrafter"/>
</dbReference>
<dbReference type="SMART" id="SM00179">
    <property type="entry name" value="EGF_CA"/>
    <property type="match status" value="3"/>
</dbReference>
<evidence type="ECO:0000256" key="2">
    <source>
        <dbReference type="ARBA" id="ARBA00022525"/>
    </source>
</evidence>
<evidence type="ECO:0000256" key="4">
    <source>
        <dbReference type="ARBA" id="ARBA00022729"/>
    </source>
</evidence>
<dbReference type="Gene3D" id="2.10.25.10">
    <property type="entry name" value="Laminin"/>
    <property type="match status" value="3"/>
</dbReference>
<dbReference type="Pfam" id="PF12947">
    <property type="entry name" value="EGF_3"/>
    <property type="match status" value="1"/>
</dbReference>
<evidence type="ECO:0000259" key="10">
    <source>
        <dbReference type="PROSITE" id="PS50026"/>
    </source>
</evidence>
<dbReference type="SUPFAM" id="SSF57184">
    <property type="entry name" value="Growth factor receptor domain"/>
    <property type="match status" value="1"/>
</dbReference>
<name>A0A9Q1G2E4_SYNKA</name>
<comment type="caution">
    <text evidence="9">Lacks conserved residue(s) required for the propagation of feature annotation.</text>
</comment>
<feature type="non-terminal residue" evidence="11">
    <location>
        <position position="203"/>
    </location>
</feature>
<dbReference type="PROSITE" id="PS01187">
    <property type="entry name" value="EGF_CA"/>
    <property type="match status" value="1"/>
</dbReference>
<keyword evidence="3 9" id="KW-0245">EGF-like domain</keyword>
<dbReference type="PROSITE" id="PS01186">
    <property type="entry name" value="EGF_2"/>
    <property type="match status" value="2"/>
</dbReference>
<dbReference type="InterPro" id="IPR009030">
    <property type="entry name" value="Growth_fac_rcpt_cys_sf"/>
</dbReference>
<accession>A0A9Q1G2E4</accession>
<organism evidence="11 12">
    <name type="scientific">Synaphobranchus kaupii</name>
    <name type="common">Kaup's arrowtooth eel</name>
    <dbReference type="NCBI Taxonomy" id="118154"/>
    <lineage>
        <taxon>Eukaryota</taxon>
        <taxon>Metazoa</taxon>
        <taxon>Chordata</taxon>
        <taxon>Craniata</taxon>
        <taxon>Vertebrata</taxon>
        <taxon>Euteleostomi</taxon>
        <taxon>Actinopterygii</taxon>
        <taxon>Neopterygii</taxon>
        <taxon>Teleostei</taxon>
        <taxon>Anguilliformes</taxon>
        <taxon>Synaphobranchidae</taxon>
        <taxon>Synaphobranchus</taxon>
    </lineage>
</organism>
<dbReference type="SMART" id="SM00181">
    <property type="entry name" value="EGF"/>
    <property type="match status" value="3"/>
</dbReference>
<evidence type="ECO:0000256" key="5">
    <source>
        <dbReference type="ARBA" id="ARBA00022737"/>
    </source>
</evidence>
<gene>
    <name evidence="11" type="ORF">SKAU_G00043560</name>
</gene>
<dbReference type="Proteomes" id="UP001152622">
    <property type="component" value="Chromosome 2"/>
</dbReference>
<dbReference type="InterPro" id="IPR000152">
    <property type="entry name" value="EGF-type_Asp/Asn_hydroxyl_site"/>
</dbReference>
<comment type="subcellular location">
    <subcellularLocation>
        <location evidence="1">Secreted</location>
    </subcellularLocation>
</comment>
<keyword evidence="12" id="KW-1185">Reference proteome</keyword>
<dbReference type="AlphaFoldDB" id="A0A9Q1G2E4"/>
<dbReference type="GO" id="GO:0005509">
    <property type="term" value="F:calcium ion binding"/>
    <property type="evidence" value="ECO:0007669"/>
    <property type="project" value="InterPro"/>
</dbReference>
<dbReference type="EMBL" id="JAINUF010000002">
    <property type="protein sequence ID" value="KAJ8373776.1"/>
    <property type="molecule type" value="Genomic_DNA"/>
</dbReference>
<evidence type="ECO:0000256" key="6">
    <source>
        <dbReference type="ARBA" id="ARBA00022837"/>
    </source>
</evidence>
<dbReference type="InterPro" id="IPR026823">
    <property type="entry name" value="cEGF"/>
</dbReference>
<sequence>MCAGQSAHVQRLVSLAIQCRCQYRIGSLIKETHNLKLHSVTAFNMESACFSWDFCLFFVLINTCGVTGNAGLADADECSEATDDCHIDALCQNTPKSFKCICKPGYKGDGKQCEDMDECDNDYTGGCVHECINIPGNYRCTCYDGFMLAHDGHNCLDVDECLDNNGGCQQVCINTMGSYECLCTDGFFLSDNQHTCIHRSDGE</sequence>
<comment type="caution">
    <text evidence="11">The sequence shown here is derived from an EMBL/GenBank/DDBJ whole genome shotgun (WGS) entry which is preliminary data.</text>
</comment>
<dbReference type="PROSITE" id="PS00010">
    <property type="entry name" value="ASX_HYDROXYL"/>
    <property type="match status" value="3"/>
</dbReference>
<evidence type="ECO:0000256" key="9">
    <source>
        <dbReference type="PROSITE-ProRule" id="PRU00076"/>
    </source>
</evidence>
<dbReference type="InterPro" id="IPR052071">
    <property type="entry name" value="SCUB_EGF-like_domain"/>
</dbReference>
<keyword evidence="4" id="KW-0732">Signal</keyword>
<evidence type="ECO:0000256" key="7">
    <source>
        <dbReference type="ARBA" id="ARBA00023157"/>
    </source>
</evidence>
<dbReference type="InterPro" id="IPR000742">
    <property type="entry name" value="EGF"/>
</dbReference>
<keyword evidence="5" id="KW-0677">Repeat</keyword>
<dbReference type="FunFam" id="2.10.25.10:FF:000035">
    <property type="entry name" value="Signal peptide, CUB domain and EGF-like domain-containing 2"/>
    <property type="match status" value="1"/>
</dbReference>
<feature type="domain" description="EGF-like" evidence="10">
    <location>
        <begin position="74"/>
        <end position="114"/>
    </location>
</feature>
<dbReference type="PANTHER" id="PTHR24046">
    <property type="entry name" value="SIGNAL PEPTIDE, CUB AND EGF-LIKE DOMAIN-CONTAINING"/>
    <property type="match status" value="1"/>
</dbReference>
<keyword evidence="6" id="KW-0106">Calcium</keyword>
<keyword evidence="7" id="KW-1015">Disulfide bond</keyword>
<dbReference type="InterPro" id="IPR018097">
    <property type="entry name" value="EGF_Ca-bd_CS"/>
</dbReference>